<dbReference type="InterPro" id="IPR038389">
    <property type="entry name" value="PSMG2_sf"/>
</dbReference>
<dbReference type="SUPFAM" id="SSF159659">
    <property type="entry name" value="Cgl1923-like"/>
    <property type="match status" value="1"/>
</dbReference>
<name>A0A6J6FKC0_9ZZZZ</name>
<dbReference type="InterPro" id="IPR008492">
    <property type="entry name" value="Rv2714-like"/>
</dbReference>
<sequence length="296" mass="32136">MNVDEVLTTAFDDALAAGPLRSPIMVVALRGWFDVAEVATGALDQLVSERVAPVIASIDPDPFFDFTQERPEVQLDDDEERSIRWPTNEFVLVRNPGRAHDLVVLAGVEPHLRFATFADSIIAVARRLGCGVVVTVGAAPEAVPHTRPPLVVGSSTNDGLVRALGLSRPSYQGITGLVGVLQERLDRAGIPAVSLRVGVPHYLGNARHPKSSMALLQHLEHVLDVPTGHAQLADDVARWRVLHDEAVADDRQASLYVTMLESEYDRRAEASLPSGDQLAADFERFLREQGGTDPEP</sequence>
<dbReference type="Pfam" id="PF09754">
    <property type="entry name" value="PAC2"/>
    <property type="match status" value="1"/>
</dbReference>
<dbReference type="Gene3D" id="3.40.50.10900">
    <property type="entry name" value="PAC-like subunit"/>
    <property type="match status" value="1"/>
</dbReference>
<dbReference type="AlphaFoldDB" id="A0A6J6FKC0"/>
<dbReference type="InterPro" id="IPR019151">
    <property type="entry name" value="Proteasome_assmbl_chaperone_2"/>
</dbReference>
<gene>
    <name evidence="1" type="ORF">UFOPK1493_03527</name>
</gene>
<protein>
    <submittedName>
        <fullName evidence="1">Unannotated protein</fullName>
    </submittedName>
</protein>
<organism evidence="1">
    <name type="scientific">freshwater metagenome</name>
    <dbReference type="NCBI Taxonomy" id="449393"/>
    <lineage>
        <taxon>unclassified sequences</taxon>
        <taxon>metagenomes</taxon>
        <taxon>ecological metagenomes</taxon>
    </lineage>
</organism>
<dbReference type="EMBL" id="CAEZSR010000201">
    <property type="protein sequence ID" value="CAB4587423.1"/>
    <property type="molecule type" value="Genomic_DNA"/>
</dbReference>
<dbReference type="PIRSF" id="PIRSF028754">
    <property type="entry name" value="UCP028754"/>
    <property type="match status" value="1"/>
</dbReference>
<proteinExistence type="predicted"/>
<evidence type="ECO:0000313" key="1">
    <source>
        <dbReference type="EMBL" id="CAB4587423.1"/>
    </source>
</evidence>
<reference evidence="1" key="1">
    <citation type="submission" date="2020-05" db="EMBL/GenBank/DDBJ databases">
        <authorList>
            <person name="Chiriac C."/>
            <person name="Salcher M."/>
            <person name="Ghai R."/>
            <person name="Kavagutti S V."/>
        </authorList>
    </citation>
    <scope>NUCLEOTIDE SEQUENCE</scope>
</reference>
<accession>A0A6J6FKC0</accession>